<dbReference type="SMART" id="SM00348">
    <property type="entry name" value="IRF"/>
    <property type="match status" value="1"/>
</dbReference>
<keyword evidence="5" id="KW-0539">Nucleus</keyword>
<keyword evidence="4" id="KW-0804">Transcription</keyword>
<dbReference type="Proteomes" id="UP000504632">
    <property type="component" value="Chromosome 5"/>
</dbReference>
<dbReference type="SUPFAM" id="SSF46785">
    <property type="entry name" value="Winged helix' DNA-binding domain"/>
    <property type="match status" value="1"/>
</dbReference>
<dbReference type="Pfam" id="PF00605">
    <property type="entry name" value="IRF"/>
    <property type="match status" value="1"/>
</dbReference>
<dbReference type="CDD" id="cd00103">
    <property type="entry name" value="IRF"/>
    <property type="match status" value="1"/>
</dbReference>
<dbReference type="AlphaFoldDB" id="A0A6J2VCA7"/>
<name>A0A6J2VCA7_CHACN</name>
<evidence type="ECO:0000256" key="1">
    <source>
        <dbReference type="ARBA" id="ARBA00004123"/>
    </source>
</evidence>
<dbReference type="InterPro" id="IPR019817">
    <property type="entry name" value="Interferon_reg_fac_CS"/>
</dbReference>
<keyword evidence="7" id="KW-1185">Reference proteome</keyword>
<dbReference type="PROSITE" id="PS00601">
    <property type="entry name" value="IRF_1"/>
    <property type="match status" value="1"/>
</dbReference>
<dbReference type="SUPFAM" id="SSF49879">
    <property type="entry name" value="SMAD/FHA domain"/>
    <property type="match status" value="1"/>
</dbReference>
<dbReference type="GO" id="GO:0002376">
    <property type="term" value="P:immune system process"/>
    <property type="evidence" value="ECO:0007669"/>
    <property type="project" value="TreeGrafter"/>
</dbReference>
<reference evidence="8" key="1">
    <citation type="submission" date="2025-08" db="UniProtKB">
        <authorList>
            <consortium name="RefSeq"/>
        </authorList>
    </citation>
    <scope>IDENTIFICATION</scope>
</reference>
<dbReference type="PANTHER" id="PTHR11949:SF1">
    <property type="entry name" value="INTERFERON REGULATORY FACTOR 3"/>
    <property type="match status" value="1"/>
</dbReference>
<dbReference type="InterPro" id="IPR008984">
    <property type="entry name" value="SMAD_FHA_dom_sf"/>
</dbReference>
<comment type="subcellular location">
    <subcellularLocation>
        <location evidence="1">Nucleus</location>
    </subcellularLocation>
</comment>
<dbReference type="Gene3D" id="2.60.200.10">
    <property type="match status" value="1"/>
</dbReference>
<sequence>MAHSKPLLIPWLRQQIDSGRFPGVAWTNEGRTQFCIPWKHALRQDSSSDDVLIFKAWAETSSGGQSEGGKTPGDPSVWKRNFRSALRAKGFILLHDNKNDAANPHKVFQWPEEGQSGGSQESDAPFAVVEDLYRGEDEFWPGENSSDLLEQCLEGLNIGPTQTQPGIGSPFSSDSQQYYMDGASASGGQSPLNGIGGQYGQCPIVETLGIGPFSPAEGATGTGQFSPAEGAYAEACYTTEQAVPVCSVQDNHPEWGTHFRVLIYYKGKKVLEQLVENETGFRLVYRESCSTMGPFLPLVELPSTDSILDQTQAELTRSILDNLGGVEVRVEGPWVYAHRWGDSRVYWSLSKHDQSGVPKALSKTVPEPIYSARDYVTGLREFMSISGGQSPPFSVFFCLGEKWPDPKFKPWEKKLIFVEVVFTALEKLKQMAVEGGASSLQSVELQLSLDQIMEM</sequence>
<dbReference type="GO" id="GO:0000981">
    <property type="term" value="F:DNA-binding transcription factor activity, RNA polymerase II-specific"/>
    <property type="evidence" value="ECO:0007669"/>
    <property type="project" value="TreeGrafter"/>
</dbReference>
<dbReference type="InterPro" id="IPR017855">
    <property type="entry name" value="SMAD-like_dom_sf"/>
</dbReference>
<dbReference type="PANTHER" id="PTHR11949">
    <property type="entry name" value="INTERFERON REGULATORY FACTOR"/>
    <property type="match status" value="1"/>
</dbReference>
<evidence type="ECO:0000256" key="2">
    <source>
        <dbReference type="ARBA" id="ARBA00023015"/>
    </source>
</evidence>
<dbReference type="InterPro" id="IPR001346">
    <property type="entry name" value="Interferon_reg_fact_DNA-bd_dom"/>
</dbReference>
<dbReference type="CTD" id="3661"/>
<dbReference type="SMART" id="SM01243">
    <property type="entry name" value="IRF-3"/>
    <property type="match status" value="1"/>
</dbReference>
<proteinExistence type="predicted"/>
<dbReference type="GO" id="GO:0045893">
    <property type="term" value="P:positive regulation of DNA-templated transcription"/>
    <property type="evidence" value="ECO:0007669"/>
    <property type="project" value="UniProtKB-ARBA"/>
</dbReference>
<dbReference type="InterPro" id="IPR036388">
    <property type="entry name" value="WH-like_DNA-bd_sf"/>
</dbReference>
<evidence type="ECO:0000259" key="6">
    <source>
        <dbReference type="PROSITE" id="PS51507"/>
    </source>
</evidence>
<protein>
    <submittedName>
        <fullName evidence="8">Interferon regulatory factor 3</fullName>
    </submittedName>
</protein>
<dbReference type="InterPro" id="IPR036390">
    <property type="entry name" value="WH_DNA-bd_sf"/>
</dbReference>
<accession>A0A6J2VCA7</accession>
<dbReference type="Pfam" id="PF10401">
    <property type="entry name" value="IRF-3"/>
    <property type="match status" value="1"/>
</dbReference>
<dbReference type="RefSeq" id="XP_030629537.1">
    <property type="nucleotide sequence ID" value="XM_030773677.1"/>
</dbReference>
<dbReference type="FunFam" id="2.60.200.10:FF:000014">
    <property type="entry name" value="Interferon regulatory factor 3"/>
    <property type="match status" value="1"/>
</dbReference>
<dbReference type="OrthoDB" id="8691508at2759"/>
<dbReference type="GO" id="GO:0005634">
    <property type="term" value="C:nucleus"/>
    <property type="evidence" value="ECO:0007669"/>
    <property type="project" value="UniProtKB-SubCell"/>
</dbReference>
<dbReference type="InParanoid" id="A0A6J2VCA7"/>
<dbReference type="Gene3D" id="1.10.10.10">
    <property type="entry name" value="Winged helix-like DNA-binding domain superfamily/Winged helix DNA-binding domain"/>
    <property type="match status" value="1"/>
</dbReference>
<dbReference type="GO" id="GO:0000978">
    <property type="term" value="F:RNA polymerase II cis-regulatory region sequence-specific DNA binding"/>
    <property type="evidence" value="ECO:0007669"/>
    <property type="project" value="TreeGrafter"/>
</dbReference>
<feature type="domain" description="IRF tryptophan pentad repeat" evidence="6">
    <location>
        <begin position="5"/>
        <end position="112"/>
    </location>
</feature>
<evidence type="ECO:0000313" key="8">
    <source>
        <dbReference type="RefSeq" id="XP_030629537.1"/>
    </source>
</evidence>
<organism evidence="7 8">
    <name type="scientific">Chanos chanos</name>
    <name type="common">Milkfish</name>
    <name type="synonym">Mugil chanos</name>
    <dbReference type="NCBI Taxonomy" id="29144"/>
    <lineage>
        <taxon>Eukaryota</taxon>
        <taxon>Metazoa</taxon>
        <taxon>Chordata</taxon>
        <taxon>Craniata</taxon>
        <taxon>Vertebrata</taxon>
        <taxon>Euteleostomi</taxon>
        <taxon>Actinopterygii</taxon>
        <taxon>Neopterygii</taxon>
        <taxon>Teleostei</taxon>
        <taxon>Ostariophysi</taxon>
        <taxon>Gonorynchiformes</taxon>
        <taxon>Chanidae</taxon>
        <taxon>Chanos</taxon>
    </lineage>
</organism>
<keyword evidence="2" id="KW-0805">Transcription regulation</keyword>
<evidence type="ECO:0000256" key="5">
    <source>
        <dbReference type="ARBA" id="ARBA00023242"/>
    </source>
</evidence>
<evidence type="ECO:0000256" key="3">
    <source>
        <dbReference type="ARBA" id="ARBA00023125"/>
    </source>
</evidence>
<dbReference type="InterPro" id="IPR019471">
    <property type="entry name" value="Interferon_reg_factor-3"/>
</dbReference>
<dbReference type="GeneID" id="115811467"/>
<dbReference type="PRINTS" id="PR00267">
    <property type="entry name" value="INTFRNREGFCT"/>
</dbReference>
<keyword evidence="3" id="KW-0238">DNA-binding</keyword>
<evidence type="ECO:0000256" key="4">
    <source>
        <dbReference type="ARBA" id="ARBA00023163"/>
    </source>
</evidence>
<evidence type="ECO:0000313" key="7">
    <source>
        <dbReference type="Proteomes" id="UP000504632"/>
    </source>
</evidence>
<gene>
    <name evidence="8" type="primary">irf3</name>
</gene>
<dbReference type="PROSITE" id="PS51507">
    <property type="entry name" value="IRF_2"/>
    <property type="match status" value="1"/>
</dbReference>